<sequence length="493" mass="53448">MRYFQGIPLVLALATTALAACTSGVDEDTYEAGFDQAQLQYDAAWSFVNYMCSSRQDIYDQVSKAGPGKSAPQCQVEGFAAGLDASVAAAEKDCPVLPDGCSSESTYKAGANQAEVQFSASFKYAGCENVDNVMQITSESGPVEPPCLQMGFQDQLWLSYTEAGEECGGTTCESRAEKLAEDHWGETVDMIGSECSSADQVLTQCLGAAPATPQCTYDAYVAKVQSLYEDKFDDCIEECQGNGQKYGERLGAQFCSVTVLFSFAGGESFIVTICNQEEQKACEAELESYVLDICKDDYENGKNDEYYEELKAGCSITIGPDQPTSTSTPTPKPDPDCAEKGKALGEDAWTQARKQVGDTCHDIDMAFAEVNKNAPTTPACVYEAYLDAVSDMYVKAQESCVNECAGYGETRGQNAADQFCGVVALFFLDDQSDEGITIYVCNEIEKKACYDAFDTKIEETDGCSERVDNADESTEDFYNEVQEVCEITIGPDQ</sequence>
<dbReference type="EMBL" id="KQ241670">
    <property type="protein sequence ID" value="KNC86069.1"/>
    <property type="molecule type" value="Genomic_DNA"/>
</dbReference>
<accession>A0A0L0GB02</accession>
<dbReference type="PROSITE" id="PS51257">
    <property type="entry name" value="PROKAR_LIPOPROTEIN"/>
    <property type="match status" value="1"/>
</dbReference>
<feature type="compositionally biased region" description="Low complexity" evidence="1">
    <location>
        <begin position="320"/>
        <end position="329"/>
    </location>
</feature>
<organism evidence="3 4">
    <name type="scientific">Sphaeroforma arctica JP610</name>
    <dbReference type="NCBI Taxonomy" id="667725"/>
    <lineage>
        <taxon>Eukaryota</taxon>
        <taxon>Ichthyosporea</taxon>
        <taxon>Ichthyophonida</taxon>
        <taxon>Sphaeroforma</taxon>
    </lineage>
</organism>
<dbReference type="Proteomes" id="UP000054560">
    <property type="component" value="Unassembled WGS sequence"/>
</dbReference>
<feature type="chain" id="PRO_5005539336" evidence="2">
    <location>
        <begin position="20"/>
        <end position="493"/>
    </location>
</feature>
<evidence type="ECO:0000313" key="4">
    <source>
        <dbReference type="Proteomes" id="UP000054560"/>
    </source>
</evidence>
<evidence type="ECO:0000256" key="2">
    <source>
        <dbReference type="SAM" id="SignalP"/>
    </source>
</evidence>
<feature type="region of interest" description="Disordered" evidence="1">
    <location>
        <begin position="318"/>
        <end position="337"/>
    </location>
</feature>
<keyword evidence="2" id="KW-0732">Signal</keyword>
<protein>
    <submittedName>
        <fullName evidence="3">Uncharacterized protein</fullName>
    </submittedName>
</protein>
<reference evidence="3 4" key="1">
    <citation type="submission" date="2011-02" db="EMBL/GenBank/DDBJ databases">
        <title>The Genome Sequence of Sphaeroforma arctica JP610.</title>
        <authorList>
            <consortium name="The Broad Institute Genome Sequencing Platform"/>
            <person name="Russ C."/>
            <person name="Cuomo C."/>
            <person name="Young S.K."/>
            <person name="Zeng Q."/>
            <person name="Gargeya S."/>
            <person name="Alvarado L."/>
            <person name="Berlin A."/>
            <person name="Chapman S.B."/>
            <person name="Chen Z."/>
            <person name="Freedman E."/>
            <person name="Gellesch M."/>
            <person name="Goldberg J."/>
            <person name="Griggs A."/>
            <person name="Gujja S."/>
            <person name="Heilman E."/>
            <person name="Heiman D."/>
            <person name="Howarth C."/>
            <person name="Mehta T."/>
            <person name="Neiman D."/>
            <person name="Pearson M."/>
            <person name="Roberts A."/>
            <person name="Saif S."/>
            <person name="Shea T."/>
            <person name="Shenoy N."/>
            <person name="Sisk P."/>
            <person name="Stolte C."/>
            <person name="Sykes S."/>
            <person name="White J."/>
            <person name="Yandava C."/>
            <person name="Burger G."/>
            <person name="Gray M.W."/>
            <person name="Holland P.W.H."/>
            <person name="King N."/>
            <person name="Lang F.B.F."/>
            <person name="Roger A.J."/>
            <person name="Ruiz-Trillo I."/>
            <person name="Haas B."/>
            <person name="Nusbaum C."/>
            <person name="Birren B."/>
        </authorList>
    </citation>
    <scope>NUCLEOTIDE SEQUENCE [LARGE SCALE GENOMIC DNA]</scope>
    <source>
        <strain evidence="3 4">JP610</strain>
    </source>
</reference>
<dbReference type="AlphaFoldDB" id="A0A0L0GB02"/>
<dbReference type="GeneID" id="25902295"/>
<evidence type="ECO:0000256" key="1">
    <source>
        <dbReference type="SAM" id="MobiDB-lite"/>
    </source>
</evidence>
<feature type="signal peptide" evidence="2">
    <location>
        <begin position="1"/>
        <end position="19"/>
    </location>
</feature>
<proteinExistence type="predicted"/>
<gene>
    <name evidence="3" type="ORF">SARC_01791</name>
</gene>
<evidence type="ECO:0000313" key="3">
    <source>
        <dbReference type="EMBL" id="KNC86069.1"/>
    </source>
</evidence>
<name>A0A0L0GB02_9EUKA</name>
<keyword evidence="4" id="KW-1185">Reference proteome</keyword>
<dbReference type="RefSeq" id="XP_014159971.1">
    <property type="nucleotide sequence ID" value="XM_014304496.1"/>
</dbReference>